<evidence type="ECO:0000259" key="1">
    <source>
        <dbReference type="Pfam" id="PF00557"/>
    </source>
</evidence>
<proteinExistence type="predicted"/>
<dbReference type="Proteomes" id="UP000803844">
    <property type="component" value="Unassembled WGS sequence"/>
</dbReference>
<dbReference type="Gene3D" id="3.90.230.10">
    <property type="entry name" value="Creatinase/methionine aminopeptidase superfamily"/>
    <property type="match status" value="1"/>
</dbReference>
<comment type="caution">
    <text evidence="2">The sequence shown here is derived from an EMBL/GenBank/DDBJ whole genome shotgun (WGS) entry which is preliminary data.</text>
</comment>
<name>A0A9P4XVW6_CRYP1</name>
<sequence length="235" mass="26666">MPAEPSDLTEQQRAAYLLDAQDKALALFDEIQRTLLRPGATEAGLSKEIFSLAAERYGVKTHWHKRVVRSGPHTLHPYDENPPDRTLEAGDILFVDLGPVFEAWEADFGRTYCLEGADEFKCKLRDTLEPAWEKTKARYLADPDMTGNQLFDIAKEEAQKAGYEFGGPIAGHLVGHFPHQRIPRDKVTLYITDGSDQPMSRLDANGRKYHWILEMHLVDRERQIGGFFEQLLTVG</sequence>
<dbReference type="InterPro" id="IPR000994">
    <property type="entry name" value="Pept_M24"/>
</dbReference>
<dbReference type="EMBL" id="MU032350">
    <property type="protein sequence ID" value="KAF3762262.1"/>
    <property type="molecule type" value="Genomic_DNA"/>
</dbReference>
<dbReference type="PANTHER" id="PTHR46112:SF2">
    <property type="entry name" value="XAA-PRO AMINOPEPTIDASE P-RELATED"/>
    <property type="match status" value="1"/>
</dbReference>
<keyword evidence="3" id="KW-1185">Reference proteome</keyword>
<dbReference type="SUPFAM" id="SSF55920">
    <property type="entry name" value="Creatinase/aminopeptidase"/>
    <property type="match status" value="1"/>
</dbReference>
<reference evidence="2" key="1">
    <citation type="journal article" date="2020" name="Phytopathology">
        <title>Genome sequence of the chestnut blight fungus Cryphonectria parasitica EP155: A fundamental resource for an archetypical invasive plant pathogen.</title>
        <authorList>
            <person name="Crouch J.A."/>
            <person name="Dawe A."/>
            <person name="Aerts A."/>
            <person name="Barry K."/>
            <person name="Churchill A.C.L."/>
            <person name="Grimwood J."/>
            <person name="Hillman B."/>
            <person name="Milgroom M.G."/>
            <person name="Pangilinan J."/>
            <person name="Smith M."/>
            <person name="Salamov A."/>
            <person name="Schmutz J."/>
            <person name="Yadav J."/>
            <person name="Grigoriev I.V."/>
            <person name="Nuss D."/>
        </authorList>
    </citation>
    <scope>NUCLEOTIDE SEQUENCE</scope>
    <source>
        <strain evidence="2">EP155</strain>
    </source>
</reference>
<feature type="domain" description="Peptidase M24" evidence="1">
    <location>
        <begin position="19"/>
        <end position="183"/>
    </location>
</feature>
<dbReference type="AlphaFoldDB" id="A0A9P4XVW6"/>
<organism evidence="2 3">
    <name type="scientific">Cryphonectria parasitica (strain ATCC 38755 / EP155)</name>
    <dbReference type="NCBI Taxonomy" id="660469"/>
    <lineage>
        <taxon>Eukaryota</taxon>
        <taxon>Fungi</taxon>
        <taxon>Dikarya</taxon>
        <taxon>Ascomycota</taxon>
        <taxon>Pezizomycotina</taxon>
        <taxon>Sordariomycetes</taxon>
        <taxon>Sordariomycetidae</taxon>
        <taxon>Diaporthales</taxon>
        <taxon>Cryphonectriaceae</taxon>
        <taxon>Cryphonectria-Endothia species complex</taxon>
        <taxon>Cryphonectria</taxon>
    </lineage>
</organism>
<accession>A0A9P4XVW6</accession>
<dbReference type="OrthoDB" id="2818246at2759"/>
<dbReference type="Pfam" id="PF00557">
    <property type="entry name" value="Peptidase_M24"/>
    <property type="match status" value="1"/>
</dbReference>
<dbReference type="RefSeq" id="XP_040773241.1">
    <property type="nucleotide sequence ID" value="XM_040919107.1"/>
</dbReference>
<gene>
    <name evidence="2" type="ORF">M406DRAFT_293898</name>
</gene>
<dbReference type="CDD" id="cd01066">
    <property type="entry name" value="APP_MetAP"/>
    <property type="match status" value="1"/>
</dbReference>
<dbReference type="GeneID" id="63836236"/>
<dbReference type="InterPro" id="IPR050659">
    <property type="entry name" value="Peptidase_M24B"/>
</dbReference>
<dbReference type="InterPro" id="IPR036005">
    <property type="entry name" value="Creatinase/aminopeptidase-like"/>
</dbReference>
<evidence type="ECO:0000313" key="3">
    <source>
        <dbReference type="Proteomes" id="UP000803844"/>
    </source>
</evidence>
<dbReference type="PANTHER" id="PTHR46112">
    <property type="entry name" value="AMINOPEPTIDASE"/>
    <property type="match status" value="1"/>
</dbReference>
<protein>
    <submittedName>
        <fullName evidence="2">Creatinase/aminopeptidase</fullName>
    </submittedName>
</protein>
<evidence type="ECO:0000313" key="2">
    <source>
        <dbReference type="EMBL" id="KAF3762262.1"/>
    </source>
</evidence>